<accession>A0A1B6MEJ5</accession>
<reference evidence="4" key="1">
    <citation type="submission" date="2015-11" db="EMBL/GenBank/DDBJ databases">
        <title>De novo transcriptome assembly of four potential Pierce s Disease insect vectors from Arizona vineyards.</title>
        <authorList>
            <person name="Tassone E.E."/>
        </authorList>
    </citation>
    <scope>NUCLEOTIDE SEQUENCE</scope>
</reference>
<evidence type="ECO:0000256" key="2">
    <source>
        <dbReference type="SAM" id="SignalP"/>
    </source>
</evidence>
<dbReference type="Gene3D" id="2.170.140.10">
    <property type="entry name" value="Chitin binding domain"/>
    <property type="match status" value="1"/>
</dbReference>
<dbReference type="SUPFAM" id="SSF57625">
    <property type="entry name" value="Invertebrate chitin-binding proteins"/>
    <property type="match status" value="1"/>
</dbReference>
<feature type="chain" id="PRO_5008588309" description="Chitin-binding type-2 domain-containing protein" evidence="2">
    <location>
        <begin position="32"/>
        <end position="317"/>
    </location>
</feature>
<organism evidence="4">
    <name type="scientific">Graphocephala atropunctata</name>
    <dbReference type="NCBI Taxonomy" id="36148"/>
    <lineage>
        <taxon>Eukaryota</taxon>
        <taxon>Metazoa</taxon>
        <taxon>Ecdysozoa</taxon>
        <taxon>Arthropoda</taxon>
        <taxon>Hexapoda</taxon>
        <taxon>Insecta</taxon>
        <taxon>Pterygota</taxon>
        <taxon>Neoptera</taxon>
        <taxon>Paraneoptera</taxon>
        <taxon>Hemiptera</taxon>
        <taxon>Auchenorrhyncha</taxon>
        <taxon>Membracoidea</taxon>
        <taxon>Cicadellidae</taxon>
        <taxon>Cicadellinae</taxon>
        <taxon>Cicadellini</taxon>
        <taxon>Graphocephala</taxon>
    </lineage>
</organism>
<dbReference type="Pfam" id="PF01607">
    <property type="entry name" value="CBM_14"/>
    <property type="match status" value="1"/>
</dbReference>
<feature type="region of interest" description="Disordered" evidence="1">
    <location>
        <begin position="102"/>
        <end position="135"/>
    </location>
</feature>
<dbReference type="GO" id="GO:0008061">
    <property type="term" value="F:chitin binding"/>
    <property type="evidence" value="ECO:0007669"/>
    <property type="project" value="InterPro"/>
</dbReference>
<feature type="region of interest" description="Disordered" evidence="1">
    <location>
        <begin position="273"/>
        <end position="317"/>
    </location>
</feature>
<gene>
    <name evidence="4" type="ORF">g.1725</name>
</gene>
<feature type="region of interest" description="Disordered" evidence="1">
    <location>
        <begin position="216"/>
        <end position="260"/>
    </location>
</feature>
<dbReference type="GO" id="GO:0005576">
    <property type="term" value="C:extracellular region"/>
    <property type="evidence" value="ECO:0007669"/>
    <property type="project" value="InterPro"/>
</dbReference>
<dbReference type="AlphaFoldDB" id="A0A1B6MEJ5"/>
<dbReference type="SMART" id="SM00494">
    <property type="entry name" value="ChtBD2"/>
    <property type="match status" value="1"/>
</dbReference>
<name>A0A1B6MEJ5_9HEMI</name>
<feature type="non-terminal residue" evidence="4">
    <location>
        <position position="317"/>
    </location>
</feature>
<protein>
    <recommendedName>
        <fullName evidence="3">Chitin-binding type-2 domain-containing protein</fullName>
    </recommendedName>
</protein>
<proteinExistence type="predicted"/>
<evidence type="ECO:0000256" key="1">
    <source>
        <dbReference type="SAM" id="MobiDB-lite"/>
    </source>
</evidence>
<feature type="compositionally biased region" description="Low complexity" evidence="1">
    <location>
        <begin position="223"/>
        <end position="237"/>
    </location>
</feature>
<dbReference type="EMBL" id="GEBQ01005643">
    <property type="protein sequence ID" value="JAT34334.1"/>
    <property type="molecule type" value="Transcribed_RNA"/>
</dbReference>
<dbReference type="PROSITE" id="PS50940">
    <property type="entry name" value="CHIT_BIND_II"/>
    <property type="match status" value="1"/>
</dbReference>
<feature type="compositionally biased region" description="Polar residues" evidence="1">
    <location>
        <begin position="111"/>
        <end position="123"/>
    </location>
</feature>
<evidence type="ECO:0000259" key="3">
    <source>
        <dbReference type="PROSITE" id="PS50940"/>
    </source>
</evidence>
<dbReference type="InterPro" id="IPR036508">
    <property type="entry name" value="Chitin-bd_dom_sf"/>
</dbReference>
<evidence type="ECO:0000313" key="4">
    <source>
        <dbReference type="EMBL" id="JAT34334.1"/>
    </source>
</evidence>
<feature type="domain" description="Chitin-binding type-2" evidence="3">
    <location>
        <begin position="36"/>
        <end position="91"/>
    </location>
</feature>
<keyword evidence="2" id="KW-0732">Signal</keyword>
<feature type="signal peptide" evidence="2">
    <location>
        <begin position="1"/>
        <end position="31"/>
    </location>
</feature>
<dbReference type="InterPro" id="IPR002557">
    <property type="entry name" value="Chitin-bd_dom"/>
</dbReference>
<sequence length="317" mass="34439">MSAFEVTVRTSMLNLFVSALLLVLFTRDIRSDDVIGGGCDHDGKSPHETDCHKYYRCNRETWVLEGCEPGSAFNPSTNECDWSHQVENCKEMKINTTTTITLESPKKGGHSTASPRNVSVSRDTPTKDTKCSSTTKRTEVPAVIDINIKVGMEDSQQIIDSSTTNTLESPCEGSMVELSTDAPVNSECSSNMHNTEAPTIIEINVEMSIENDKKIADSSTKNSLETSRSASRSTTLEESTETKGTTIAKLENRSTKVTDSTEAVGTIVQTEIGNNFTTKNTKVSTEVPSLPSTKRSGTSSIFTTKNTEVSTEVPSLP</sequence>